<dbReference type="Proteomes" id="UP001198701">
    <property type="component" value="Unassembled WGS sequence"/>
</dbReference>
<dbReference type="Gene3D" id="3.50.50.60">
    <property type="entry name" value="FAD/NAD(P)-binding domain"/>
    <property type="match status" value="1"/>
</dbReference>
<dbReference type="SUPFAM" id="SSF53756">
    <property type="entry name" value="UDP-Glycosyltransferase/glycogen phosphorylase"/>
    <property type="match status" value="1"/>
</dbReference>
<protein>
    <submittedName>
        <fullName evidence="3">FAD-dependent oxidoreductase</fullName>
    </submittedName>
</protein>
<feature type="region of interest" description="Disordered" evidence="1">
    <location>
        <begin position="360"/>
        <end position="384"/>
    </location>
</feature>
<accession>A0ABS8IQ15</accession>
<evidence type="ECO:0000313" key="4">
    <source>
        <dbReference type="Proteomes" id="UP001198701"/>
    </source>
</evidence>
<dbReference type="Gene3D" id="3.40.50.2000">
    <property type="entry name" value="Glycogen Phosphorylase B"/>
    <property type="match status" value="1"/>
</dbReference>
<evidence type="ECO:0000256" key="1">
    <source>
        <dbReference type="SAM" id="MobiDB-lite"/>
    </source>
</evidence>
<comment type="caution">
    <text evidence="3">The sequence shown here is derived from an EMBL/GenBank/DDBJ whole genome shotgun (WGS) entry which is preliminary data.</text>
</comment>
<dbReference type="InterPro" id="IPR036188">
    <property type="entry name" value="FAD/NAD-bd_sf"/>
</dbReference>
<evidence type="ECO:0000313" key="3">
    <source>
        <dbReference type="EMBL" id="MCC6070001.1"/>
    </source>
</evidence>
<reference evidence="3 4" key="1">
    <citation type="submission" date="2021-11" db="EMBL/GenBank/DDBJ databases">
        <authorList>
            <person name="Huq M.A."/>
        </authorList>
    </citation>
    <scope>NUCLEOTIDE SEQUENCE [LARGE SCALE GENOMIC DNA]</scope>
    <source>
        <strain evidence="3 4">MAHUQ-52</strain>
    </source>
</reference>
<keyword evidence="4" id="KW-1185">Reference proteome</keyword>
<dbReference type="InterPro" id="IPR002937">
    <property type="entry name" value="Amino_oxidase"/>
</dbReference>
<dbReference type="EMBL" id="JAJHPV010000004">
    <property type="protein sequence ID" value="MCC6070001.1"/>
    <property type="molecule type" value="Genomic_DNA"/>
</dbReference>
<name>A0ABS8IQ15_9BURK</name>
<dbReference type="Pfam" id="PF01593">
    <property type="entry name" value="Amino_oxidase"/>
    <property type="match status" value="1"/>
</dbReference>
<dbReference type="RefSeq" id="WP_229430925.1">
    <property type="nucleotide sequence ID" value="NZ_JAJHPV010000004.1"/>
</dbReference>
<sequence>MPTIIVFCHLRWDFVFQRPQHLLTRLAKHYKIIMVEEPIHHDGVNFLKKTEVAPNVTVCQPHTNIPVWGFHDDQIPSLKPLLANLVPDGEDPIVWFYTPMALPLLQDLHPSLVVYDCMDELAAFKNSPKQLLQRETALLGIADIVFTGGPSLYEAKRERHGNAHCFSSSVDAAHFRKSLDRDIAHESHEGIPHPRLGFYGVIDERFDIDLLTALADARPDYHIVLVGPVVKIDPASLPQRHNIHYMGQQSYDALPQFLAAWDVCLLPFALNDSTKFISPTKVLEYMAAELPCVSTPITDVKVPYGHVVAIAHTHEEFIQACDAAVAMTPEQRAAMVDAMRTVVAGTSWDVTVERMRGLIDSAPRGTKSPRSQVLPPSSPQQSARGAVIDSLNNQRALEPVKCVIVGAGPTGLSAAYHLGSDTLLLERNSTVGGWCRSIKDNGFTFDYAGHIMFSNDPYVLKLYDVLLGSNVHWQNREAWVYSKNVFTRYPFQGALYGLPPKVIKECIVGAMEARFGDLKAEPGMAPGPAIDDKCDTQGVEDCCADGTVDIANSSASKPGEVKNFEEFIYKVWGKGIAKHFAIPYNKKIWTVPLTEMETSWLGGRVPLPDLEEIIEGALEPVGKPMGPNARFGYPLKGGFQALMNGFVPHIRGKIELNASVVEILPKEHLIALADGRRFRYDDLISTMPLPELIKMIGDEAPEDVRKAAAGLKHISIRNVNIGIDRPNATDKHWVYYPEDTIFHRIFVQGNASPECNAPGGFGFTCEISYSPWKPLPVDGDELIKRAIADCIKVGMIKPEDTILAANLTDMPYAYVVYDHQRAQNVATVKKWLEQYDITLAGRYSEWEYYNSDHAFLAGKKAAEKIRAADDARTLMKS</sequence>
<feature type="compositionally biased region" description="Low complexity" evidence="1">
    <location>
        <begin position="368"/>
        <end position="382"/>
    </location>
</feature>
<gene>
    <name evidence="3" type="ORF">LMJ30_03375</name>
</gene>
<feature type="domain" description="Amine oxidase" evidence="2">
    <location>
        <begin position="630"/>
        <end position="732"/>
    </location>
</feature>
<organism evidence="3 4">
    <name type="scientific">Massilia agrisoli</name>
    <dbReference type="NCBI Taxonomy" id="2892444"/>
    <lineage>
        <taxon>Bacteria</taxon>
        <taxon>Pseudomonadati</taxon>
        <taxon>Pseudomonadota</taxon>
        <taxon>Betaproteobacteria</taxon>
        <taxon>Burkholderiales</taxon>
        <taxon>Oxalobacteraceae</taxon>
        <taxon>Telluria group</taxon>
        <taxon>Massilia</taxon>
    </lineage>
</organism>
<dbReference type="SUPFAM" id="SSF51905">
    <property type="entry name" value="FAD/NAD(P)-binding domain"/>
    <property type="match status" value="1"/>
</dbReference>
<proteinExistence type="predicted"/>
<evidence type="ECO:0000259" key="2">
    <source>
        <dbReference type="Pfam" id="PF01593"/>
    </source>
</evidence>
<dbReference type="Pfam" id="PF13692">
    <property type="entry name" value="Glyco_trans_1_4"/>
    <property type="match status" value="1"/>
</dbReference>
<dbReference type="PANTHER" id="PTHR21197:SF0">
    <property type="entry name" value="UDP-GALACTOPYRANOSE MUTASE"/>
    <property type="match status" value="1"/>
</dbReference>
<dbReference type="PANTHER" id="PTHR21197">
    <property type="entry name" value="UDP-GALACTOPYRANOSE MUTASE"/>
    <property type="match status" value="1"/>
</dbReference>
<dbReference type="Pfam" id="PF13450">
    <property type="entry name" value="NAD_binding_8"/>
    <property type="match status" value="1"/>
</dbReference>